<feature type="transmembrane region" description="Helical" evidence="1">
    <location>
        <begin position="20"/>
        <end position="36"/>
    </location>
</feature>
<keyword evidence="1" id="KW-0472">Membrane</keyword>
<reference evidence="2 3" key="1">
    <citation type="submission" date="2023-10" db="EMBL/GenBank/DDBJ databases">
        <title>Holzapfeliella saturejae sp. nov. isolated from Satureja montana flowers.</title>
        <authorList>
            <person name="Alcantara C."/>
            <person name="Zuniga M."/>
            <person name="Landete J.M."/>
            <person name="Monedero V."/>
        </authorList>
    </citation>
    <scope>NUCLEOTIDE SEQUENCE [LARGE SCALE GENOMIC DNA]</scope>
    <source>
        <strain evidence="2 3">He02</strain>
    </source>
</reference>
<name>A0ABU8SGG0_9LACO</name>
<dbReference type="Proteomes" id="UP001377804">
    <property type="component" value="Unassembled WGS sequence"/>
</dbReference>
<keyword evidence="1" id="KW-1133">Transmembrane helix</keyword>
<sequence length="262" mass="30671">MAPLKIYQTIFNEFIKKVKLPVTYILFLVICFMMYYPEHSFSSVDSNTSTLKLINLLFAIFSIVYGNLWITLGTMITAEIAIYLLFRFDFFNREIFQNKSYTGDGLIEEWNAVSAKNRIGNIISKICLQYYVYYLLLYGLKNNFYSLRDKVLSDYIIQFLFLINIVYFMYLIIKILFIIRIPSSQSYSSTYAFESEYLIINKNSDSSVLLCKSKFTNLYVLVDKEVKVHTPDNGPINQSSTYKIIDSSNNLSDIVYHFDCKK</sequence>
<dbReference type="EMBL" id="JAWMWG010000001">
    <property type="protein sequence ID" value="MEJ6348462.1"/>
    <property type="molecule type" value="Genomic_DNA"/>
</dbReference>
<feature type="transmembrane region" description="Helical" evidence="1">
    <location>
        <begin position="122"/>
        <end position="140"/>
    </location>
</feature>
<comment type="caution">
    <text evidence="2">The sequence shown here is derived from an EMBL/GenBank/DDBJ whole genome shotgun (WGS) entry which is preliminary data.</text>
</comment>
<accession>A0ABU8SGG0</accession>
<protein>
    <submittedName>
        <fullName evidence="2">Uncharacterized protein</fullName>
    </submittedName>
</protein>
<keyword evidence="1" id="KW-0812">Transmembrane</keyword>
<evidence type="ECO:0000313" key="3">
    <source>
        <dbReference type="Proteomes" id="UP001377804"/>
    </source>
</evidence>
<feature type="transmembrane region" description="Helical" evidence="1">
    <location>
        <begin position="155"/>
        <end position="179"/>
    </location>
</feature>
<gene>
    <name evidence="2" type="ORF">R4Y45_04370</name>
</gene>
<feature type="transmembrane region" description="Helical" evidence="1">
    <location>
        <begin position="56"/>
        <end position="86"/>
    </location>
</feature>
<organism evidence="2 3">
    <name type="scientific">Holzapfeliella saturejae</name>
    <dbReference type="NCBI Taxonomy" id="3082953"/>
    <lineage>
        <taxon>Bacteria</taxon>
        <taxon>Bacillati</taxon>
        <taxon>Bacillota</taxon>
        <taxon>Bacilli</taxon>
        <taxon>Lactobacillales</taxon>
        <taxon>Lactobacillaceae</taxon>
        <taxon>Holzapfeliella</taxon>
    </lineage>
</organism>
<evidence type="ECO:0000313" key="2">
    <source>
        <dbReference type="EMBL" id="MEJ6348462.1"/>
    </source>
</evidence>
<evidence type="ECO:0000256" key="1">
    <source>
        <dbReference type="SAM" id="Phobius"/>
    </source>
</evidence>
<dbReference type="RefSeq" id="WP_339969651.1">
    <property type="nucleotide sequence ID" value="NZ_JAWMWG010000001.1"/>
</dbReference>
<keyword evidence="3" id="KW-1185">Reference proteome</keyword>
<proteinExistence type="predicted"/>